<dbReference type="Proteomes" id="UP000790709">
    <property type="component" value="Unassembled WGS sequence"/>
</dbReference>
<proteinExistence type="predicted"/>
<name>A0ACB8BEP9_9AGAM</name>
<evidence type="ECO:0000313" key="2">
    <source>
        <dbReference type="Proteomes" id="UP000790709"/>
    </source>
</evidence>
<protein>
    <submittedName>
        <fullName evidence="1">Uncharacterized protein</fullName>
    </submittedName>
</protein>
<accession>A0ACB8BEP9</accession>
<evidence type="ECO:0000313" key="1">
    <source>
        <dbReference type="EMBL" id="KAH7923718.1"/>
    </source>
</evidence>
<sequence>MTEASFPNRRICDLSPRQPPRLCTSATLAWALAFGKGPVGDPPYAHTHVNPLLPRPHSSQQLTSLFTVRNALCERLGIPSFQSAHERRVASLEQYCSAGTAG</sequence>
<comment type="caution">
    <text evidence="1">The sequence shown here is derived from an EMBL/GenBank/DDBJ whole genome shotgun (WGS) entry which is preliminary data.</text>
</comment>
<reference evidence="1" key="1">
    <citation type="journal article" date="2021" name="New Phytol.">
        <title>Evolutionary innovations through gain and loss of genes in the ectomycorrhizal Boletales.</title>
        <authorList>
            <person name="Wu G."/>
            <person name="Miyauchi S."/>
            <person name="Morin E."/>
            <person name="Kuo A."/>
            <person name="Drula E."/>
            <person name="Varga T."/>
            <person name="Kohler A."/>
            <person name="Feng B."/>
            <person name="Cao Y."/>
            <person name="Lipzen A."/>
            <person name="Daum C."/>
            <person name="Hundley H."/>
            <person name="Pangilinan J."/>
            <person name="Johnson J."/>
            <person name="Barry K."/>
            <person name="LaButti K."/>
            <person name="Ng V."/>
            <person name="Ahrendt S."/>
            <person name="Min B."/>
            <person name="Choi I.G."/>
            <person name="Park H."/>
            <person name="Plett J.M."/>
            <person name="Magnuson J."/>
            <person name="Spatafora J.W."/>
            <person name="Nagy L.G."/>
            <person name="Henrissat B."/>
            <person name="Grigoriev I.V."/>
            <person name="Yang Z.L."/>
            <person name="Xu J."/>
            <person name="Martin F.M."/>
        </authorList>
    </citation>
    <scope>NUCLEOTIDE SEQUENCE</scope>
    <source>
        <strain evidence="1">KUC20120723A-06</strain>
    </source>
</reference>
<gene>
    <name evidence="1" type="ORF">BV22DRAFT_1036004</name>
</gene>
<dbReference type="EMBL" id="MU266444">
    <property type="protein sequence ID" value="KAH7923718.1"/>
    <property type="molecule type" value="Genomic_DNA"/>
</dbReference>
<keyword evidence="2" id="KW-1185">Reference proteome</keyword>
<organism evidence="1 2">
    <name type="scientific">Leucogyrophana mollusca</name>
    <dbReference type="NCBI Taxonomy" id="85980"/>
    <lineage>
        <taxon>Eukaryota</taxon>
        <taxon>Fungi</taxon>
        <taxon>Dikarya</taxon>
        <taxon>Basidiomycota</taxon>
        <taxon>Agaricomycotina</taxon>
        <taxon>Agaricomycetes</taxon>
        <taxon>Agaricomycetidae</taxon>
        <taxon>Boletales</taxon>
        <taxon>Boletales incertae sedis</taxon>
        <taxon>Leucogyrophana</taxon>
    </lineage>
</organism>